<reference evidence="6 7" key="1">
    <citation type="submission" date="2017-07" db="EMBL/GenBank/DDBJ databases">
        <title>An improved, manually edited Actinidia chinensis var. chinensis (kiwifruit) genome highlights the challenges associated with draft genomes and gene prediction in plants.</title>
        <authorList>
            <person name="Pilkington S."/>
            <person name="Crowhurst R."/>
            <person name="Hilario E."/>
            <person name="Nardozza S."/>
            <person name="Fraser L."/>
            <person name="Peng Y."/>
            <person name="Gunaseelan K."/>
            <person name="Simpson R."/>
            <person name="Tahir J."/>
            <person name="Deroles S."/>
            <person name="Templeton K."/>
            <person name="Luo Z."/>
            <person name="Davy M."/>
            <person name="Cheng C."/>
            <person name="Mcneilage M."/>
            <person name="Scaglione D."/>
            <person name="Liu Y."/>
            <person name="Zhang Q."/>
            <person name="Datson P."/>
            <person name="De Silva N."/>
            <person name="Gardiner S."/>
            <person name="Bassett H."/>
            <person name="Chagne D."/>
            <person name="Mccallum J."/>
            <person name="Dzierzon H."/>
            <person name="Deng C."/>
            <person name="Wang Y.-Y."/>
            <person name="Barron N."/>
            <person name="Manako K."/>
            <person name="Bowen J."/>
            <person name="Foster T."/>
            <person name="Erridge Z."/>
            <person name="Tiffin H."/>
            <person name="Waite C."/>
            <person name="Davies K."/>
            <person name="Grierson E."/>
            <person name="Laing W."/>
            <person name="Kirk R."/>
            <person name="Chen X."/>
            <person name="Wood M."/>
            <person name="Montefiori M."/>
            <person name="Brummell D."/>
            <person name="Schwinn K."/>
            <person name="Catanach A."/>
            <person name="Fullerton C."/>
            <person name="Li D."/>
            <person name="Meiyalaghan S."/>
            <person name="Nieuwenhuizen N."/>
            <person name="Read N."/>
            <person name="Prakash R."/>
            <person name="Hunter D."/>
            <person name="Zhang H."/>
            <person name="Mckenzie M."/>
            <person name="Knabel M."/>
            <person name="Harris A."/>
            <person name="Allan A."/>
            <person name="Chen A."/>
            <person name="Janssen B."/>
            <person name="Plunkett B."/>
            <person name="Dwamena C."/>
            <person name="Voogd C."/>
            <person name="Leif D."/>
            <person name="Lafferty D."/>
            <person name="Souleyre E."/>
            <person name="Varkonyi-Gasic E."/>
            <person name="Gambi F."/>
            <person name="Hanley J."/>
            <person name="Yao J.-L."/>
            <person name="Cheung J."/>
            <person name="David K."/>
            <person name="Warren B."/>
            <person name="Marsh K."/>
            <person name="Snowden K."/>
            <person name="Lin-Wang K."/>
            <person name="Brian L."/>
            <person name="Martinez-Sanchez M."/>
            <person name="Wang M."/>
            <person name="Ileperuma N."/>
            <person name="Macnee N."/>
            <person name="Campin R."/>
            <person name="Mcatee P."/>
            <person name="Drummond R."/>
            <person name="Espley R."/>
            <person name="Ireland H."/>
            <person name="Wu R."/>
            <person name="Atkinson R."/>
            <person name="Karunairetnam S."/>
            <person name="Bulley S."/>
            <person name="Chunkath S."/>
            <person name="Hanley Z."/>
            <person name="Storey R."/>
            <person name="Thrimawithana A."/>
            <person name="Thomson S."/>
            <person name="David C."/>
            <person name="Testolin R."/>
        </authorList>
    </citation>
    <scope>NUCLEOTIDE SEQUENCE [LARGE SCALE GENOMIC DNA]</scope>
    <source>
        <strain evidence="7">cv. Red5</strain>
        <tissue evidence="6">Young leaf</tissue>
    </source>
</reference>
<feature type="compositionally biased region" description="Polar residues" evidence="3">
    <location>
        <begin position="12"/>
        <end position="25"/>
    </location>
</feature>
<dbReference type="SUPFAM" id="SSF51197">
    <property type="entry name" value="Clavaminate synthase-like"/>
    <property type="match status" value="1"/>
</dbReference>
<name>A0A2R6QFK8_ACTCC</name>
<keyword evidence="4" id="KW-0812">Transmembrane</keyword>
<gene>
    <name evidence="6" type="ORF">CEY00_Acc17748</name>
</gene>
<keyword evidence="2" id="KW-0408">Iron</keyword>
<dbReference type="Gramene" id="PSS07402">
    <property type="protein sequence ID" value="PSS07402"/>
    <property type="gene ID" value="CEY00_Acc17748"/>
</dbReference>
<sequence length="399" mass="44953">MHLYMSDKAKSNTKQEQNRSVQSPRTIFGMAISPESPADHNPIDFRAPPPSPIASGRRSSFANDDVLTEFLQHSLRVPDLILPDRTFPRQNPIQNPPRIDFQHLNSPENDAVAQILDSIARNGCFQVVNHGIARELVGSVSTAGAGVFGLPTEKKAAVVRSPERSYGFEESHGDEEREMGEEFVWGRDERLSLEMEGIWPLGYSNFSEKMETLVLELEKVAGKIFSVLKEHTMKKPIQGNGMTQLPGSICYLYKHCCNFDGDEWIRSLRYDVMRMLIRGSDYSHSFCFHLCDGSSEFHVYSKKGWGSFCPHKDAIVVTLGDQIQAWSGGQFKHVIGRPIFKGKVVDHEECISMAFLYSPPKMGNNFKTNKAKTISLAQQAIVAMLLTLVYHFVVYVYNL</sequence>
<dbReference type="InParanoid" id="A0A2R6QFK8"/>
<evidence type="ECO:0000259" key="5">
    <source>
        <dbReference type="Pfam" id="PF14226"/>
    </source>
</evidence>
<dbReference type="Pfam" id="PF14226">
    <property type="entry name" value="DIOX_N"/>
    <property type="match status" value="1"/>
</dbReference>
<feature type="compositionally biased region" description="Basic and acidic residues" evidence="3">
    <location>
        <begin position="1"/>
        <end position="10"/>
    </location>
</feature>
<dbReference type="EMBL" id="NKQK01000016">
    <property type="protein sequence ID" value="PSS07402.1"/>
    <property type="molecule type" value="Genomic_DNA"/>
</dbReference>
<dbReference type="OrthoDB" id="1928184at2759"/>
<evidence type="ECO:0000313" key="6">
    <source>
        <dbReference type="EMBL" id="PSS07402.1"/>
    </source>
</evidence>
<dbReference type="GO" id="GO:0046872">
    <property type="term" value="F:metal ion binding"/>
    <property type="evidence" value="ECO:0007669"/>
    <property type="project" value="UniProtKB-KW"/>
</dbReference>
<reference evidence="7" key="2">
    <citation type="journal article" date="2018" name="BMC Genomics">
        <title>A manually annotated Actinidia chinensis var. chinensis (kiwifruit) genome highlights the challenges associated with draft genomes and gene prediction in plants.</title>
        <authorList>
            <person name="Pilkington S.M."/>
            <person name="Crowhurst R."/>
            <person name="Hilario E."/>
            <person name="Nardozza S."/>
            <person name="Fraser L."/>
            <person name="Peng Y."/>
            <person name="Gunaseelan K."/>
            <person name="Simpson R."/>
            <person name="Tahir J."/>
            <person name="Deroles S.C."/>
            <person name="Templeton K."/>
            <person name="Luo Z."/>
            <person name="Davy M."/>
            <person name="Cheng C."/>
            <person name="McNeilage M."/>
            <person name="Scaglione D."/>
            <person name="Liu Y."/>
            <person name="Zhang Q."/>
            <person name="Datson P."/>
            <person name="De Silva N."/>
            <person name="Gardiner S.E."/>
            <person name="Bassett H."/>
            <person name="Chagne D."/>
            <person name="McCallum J."/>
            <person name="Dzierzon H."/>
            <person name="Deng C."/>
            <person name="Wang Y.Y."/>
            <person name="Barron L."/>
            <person name="Manako K."/>
            <person name="Bowen J."/>
            <person name="Foster T.M."/>
            <person name="Erridge Z.A."/>
            <person name="Tiffin H."/>
            <person name="Waite C.N."/>
            <person name="Davies K.M."/>
            <person name="Grierson E.P."/>
            <person name="Laing W.A."/>
            <person name="Kirk R."/>
            <person name="Chen X."/>
            <person name="Wood M."/>
            <person name="Montefiori M."/>
            <person name="Brummell D.A."/>
            <person name="Schwinn K.E."/>
            <person name="Catanach A."/>
            <person name="Fullerton C."/>
            <person name="Li D."/>
            <person name="Meiyalaghan S."/>
            <person name="Nieuwenhuizen N."/>
            <person name="Read N."/>
            <person name="Prakash R."/>
            <person name="Hunter D."/>
            <person name="Zhang H."/>
            <person name="McKenzie M."/>
            <person name="Knabel M."/>
            <person name="Harris A."/>
            <person name="Allan A.C."/>
            <person name="Gleave A."/>
            <person name="Chen A."/>
            <person name="Janssen B.J."/>
            <person name="Plunkett B."/>
            <person name="Ampomah-Dwamena C."/>
            <person name="Voogd C."/>
            <person name="Leif D."/>
            <person name="Lafferty D."/>
            <person name="Souleyre E.J.F."/>
            <person name="Varkonyi-Gasic E."/>
            <person name="Gambi F."/>
            <person name="Hanley J."/>
            <person name="Yao J.L."/>
            <person name="Cheung J."/>
            <person name="David K.M."/>
            <person name="Warren B."/>
            <person name="Marsh K."/>
            <person name="Snowden K.C."/>
            <person name="Lin-Wang K."/>
            <person name="Brian L."/>
            <person name="Martinez-Sanchez M."/>
            <person name="Wang M."/>
            <person name="Ileperuma N."/>
            <person name="Macnee N."/>
            <person name="Campin R."/>
            <person name="McAtee P."/>
            <person name="Drummond R.S.M."/>
            <person name="Espley R.V."/>
            <person name="Ireland H.S."/>
            <person name="Wu R."/>
            <person name="Atkinson R.G."/>
            <person name="Karunairetnam S."/>
            <person name="Bulley S."/>
            <person name="Chunkath S."/>
            <person name="Hanley Z."/>
            <person name="Storey R."/>
            <person name="Thrimawithana A.H."/>
            <person name="Thomson S."/>
            <person name="David C."/>
            <person name="Testolin R."/>
            <person name="Huang H."/>
            <person name="Hellens R.P."/>
            <person name="Schaffer R.J."/>
        </authorList>
    </citation>
    <scope>NUCLEOTIDE SEQUENCE [LARGE SCALE GENOMIC DNA]</scope>
    <source>
        <strain evidence="7">cv. Red5</strain>
    </source>
</reference>
<dbReference type="Gene3D" id="2.60.120.330">
    <property type="entry name" value="B-lactam Antibiotic, Isopenicillin N Synthase, Chain"/>
    <property type="match status" value="1"/>
</dbReference>
<comment type="caution">
    <text evidence="6">The sequence shown here is derived from an EMBL/GenBank/DDBJ whole genome shotgun (WGS) entry which is preliminary data.</text>
</comment>
<dbReference type="STRING" id="1590841.A0A2R6QFK8"/>
<evidence type="ECO:0000313" key="7">
    <source>
        <dbReference type="Proteomes" id="UP000241394"/>
    </source>
</evidence>
<protein>
    <submittedName>
        <fullName evidence="6">Flavonol synthase/flavanone 3-hydroxylase</fullName>
    </submittedName>
</protein>
<keyword evidence="4" id="KW-0472">Membrane</keyword>
<feature type="region of interest" description="Disordered" evidence="3">
    <location>
        <begin position="1"/>
        <end position="59"/>
    </location>
</feature>
<evidence type="ECO:0000256" key="4">
    <source>
        <dbReference type="SAM" id="Phobius"/>
    </source>
</evidence>
<evidence type="ECO:0000256" key="1">
    <source>
        <dbReference type="ARBA" id="ARBA00022723"/>
    </source>
</evidence>
<accession>A0A2R6QFK8</accession>
<dbReference type="PANTHER" id="PTHR34945">
    <property type="entry name" value="2-OXOGLUTARATE (2OG) AND FE(II)-DEPENDENT OXYGENASE SUPERFAMILY PROTEIN"/>
    <property type="match status" value="1"/>
</dbReference>
<keyword evidence="4" id="KW-1133">Transmembrane helix</keyword>
<keyword evidence="7" id="KW-1185">Reference proteome</keyword>
<organism evidence="6 7">
    <name type="scientific">Actinidia chinensis var. chinensis</name>
    <name type="common">Chinese soft-hair kiwi</name>
    <dbReference type="NCBI Taxonomy" id="1590841"/>
    <lineage>
        <taxon>Eukaryota</taxon>
        <taxon>Viridiplantae</taxon>
        <taxon>Streptophyta</taxon>
        <taxon>Embryophyta</taxon>
        <taxon>Tracheophyta</taxon>
        <taxon>Spermatophyta</taxon>
        <taxon>Magnoliopsida</taxon>
        <taxon>eudicotyledons</taxon>
        <taxon>Gunneridae</taxon>
        <taxon>Pentapetalae</taxon>
        <taxon>asterids</taxon>
        <taxon>Ericales</taxon>
        <taxon>Actinidiaceae</taxon>
        <taxon>Actinidia</taxon>
    </lineage>
</organism>
<dbReference type="Proteomes" id="UP000241394">
    <property type="component" value="Chromosome LG16"/>
</dbReference>
<dbReference type="OMA" id="LCIRKHR"/>
<feature type="transmembrane region" description="Helical" evidence="4">
    <location>
        <begin position="376"/>
        <end position="397"/>
    </location>
</feature>
<dbReference type="InterPro" id="IPR027443">
    <property type="entry name" value="IPNS-like_sf"/>
</dbReference>
<dbReference type="AlphaFoldDB" id="A0A2R6QFK8"/>
<dbReference type="PANTHER" id="PTHR34945:SF8">
    <property type="entry name" value="DOWNSTREAM TARGET OF AGL15-4"/>
    <property type="match status" value="1"/>
</dbReference>
<evidence type="ECO:0000256" key="3">
    <source>
        <dbReference type="SAM" id="MobiDB-lite"/>
    </source>
</evidence>
<dbReference type="InterPro" id="IPR026992">
    <property type="entry name" value="DIOX_N"/>
</dbReference>
<feature type="domain" description="Non-haem dioxygenase N-terminal" evidence="5">
    <location>
        <begin position="97"/>
        <end position="188"/>
    </location>
</feature>
<dbReference type="FunCoup" id="A0A2R6QFK8">
    <property type="interactions" value="633"/>
</dbReference>
<proteinExistence type="predicted"/>
<keyword evidence="1" id="KW-0479">Metal-binding</keyword>
<evidence type="ECO:0000256" key="2">
    <source>
        <dbReference type="ARBA" id="ARBA00023004"/>
    </source>
</evidence>